<comment type="caution">
    <text evidence="6">The sequence shown here is derived from an EMBL/GenBank/DDBJ whole genome shotgun (WGS) entry which is preliminary data.</text>
</comment>
<evidence type="ECO:0000313" key="7">
    <source>
        <dbReference type="Proteomes" id="UP000220527"/>
    </source>
</evidence>
<dbReference type="EMBL" id="NQWI01000074">
    <property type="protein sequence ID" value="PDW02319.1"/>
    <property type="molecule type" value="Genomic_DNA"/>
</dbReference>
<evidence type="ECO:0000256" key="3">
    <source>
        <dbReference type="ARBA" id="ARBA00022989"/>
    </source>
</evidence>
<accession>A0A2A6RHF7</accession>
<sequence>MQPTYAGTRDERNNAMFCHLSSLLGYIIPFSQFIVILVIWANHKDRSEYVREHATEALNYQLSYLIYAFISGLAIFFLIGFLMLLVLTIFDIVVSITASMKASNGERYRYPFIIRFVK</sequence>
<evidence type="ECO:0008006" key="8">
    <source>
        <dbReference type="Google" id="ProtNLM"/>
    </source>
</evidence>
<evidence type="ECO:0000313" key="6">
    <source>
        <dbReference type="EMBL" id="PDW02319.1"/>
    </source>
</evidence>
<protein>
    <recommendedName>
        <fullName evidence="8">Orotate phosphoribosyltransferase</fullName>
    </recommendedName>
</protein>
<evidence type="ECO:0000256" key="1">
    <source>
        <dbReference type="ARBA" id="ARBA00004141"/>
    </source>
</evidence>
<keyword evidence="3 5" id="KW-1133">Transmembrane helix</keyword>
<reference evidence="7" key="1">
    <citation type="submission" date="2017-08" db="EMBL/GenBank/DDBJ databases">
        <authorList>
            <person name="Grouzdev D.S."/>
            <person name="Gaisin V.A."/>
            <person name="Rysina M.S."/>
            <person name="Gorlenko V.M."/>
        </authorList>
    </citation>
    <scope>NUCLEOTIDE SEQUENCE [LARGE SCALE GENOMIC DNA]</scope>
    <source>
        <strain evidence="7">Kir15-3F</strain>
    </source>
</reference>
<name>A0A2A6RHF7_9CHLR</name>
<keyword evidence="7" id="KW-1185">Reference proteome</keyword>
<evidence type="ECO:0000256" key="5">
    <source>
        <dbReference type="SAM" id="Phobius"/>
    </source>
</evidence>
<feature type="transmembrane region" description="Helical" evidence="5">
    <location>
        <begin position="62"/>
        <end position="90"/>
    </location>
</feature>
<dbReference type="AlphaFoldDB" id="A0A2A6RHF7"/>
<dbReference type="InterPro" id="IPR019109">
    <property type="entry name" value="MamF_MmsF"/>
</dbReference>
<keyword evidence="4 5" id="KW-0472">Membrane</keyword>
<evidence type="ECO:0000256" key="4">
    <source>
        <dbReference type="ARBA" id="ARBA00023136"/>
    </source>
</evidence>
<dbReference type="Pfam" id="PF09685">
    <property type="entry name" value="MamF_MmsF"/>
    <property type="match status" value="1"/>
</dbReference>
<proteinExistence type="predicted"/>
<dbReference type="Proteomes" id="UP000220527">
    <property type="component" value="Unassembled WGS sequence"/>
</dbReference>
<organism evidence="6 7">
    <name type="scientific">Candidatus Viridilinea mediisalina</name>
    <dbReference type="NCBI Taxonomy" id="2024553"/>
    <lineage>
        <taxon>Bacteria</taxon>
        <taxon>Bacillati</taxon>
        <taxon>Chloroflexota</taxon>
        <taxon>Chloroflexia</taxon>
        <taxon>Chloroflexales</taxon>
        <taxon>Chloroflexineae</taxon>
        <taxon>Oscillochloridaceae</taxon>
        <taxon>Candidatus Viridilinea</taxon>
    </lineage>
</organism>
<evidence type="ECO:0000256" key="2">
    <source>
        <dbReference type="ARBA" id="ARBA00022692"/>
    </source>
</evidence>
<comment type="subcellular location">
    <subcellularLocation>
        <location evidence="1">Membrane</location>
        <topology evidence="1">Multi-pass membrane protein</topology>
    </subcellularLocation>
</comment>
<dbReference type="OrthoDB" id="9808930at2"/>
<feature type="transmembrane region" description="Helical" evidence="5">
    <location>
        <begin position="20"/>
        <end position="41"/>
    </location>
</feature>
<gene>
    <name evidence="6" type="ORF">CJ255_14630</name>
</gene>
<keyword evidence="2 5" id="KW-0812">Transmembrane</keyword>